<name>A0A0A9BMC3_ARUDO</name>
<proteinExistence type="predicted"/>
<dbReference type="EMBL" id="GBRH01234577">
    <property type="protein sequence ID" value="JAD63318.1"/>
    <property type="molecule type" value="Transcribed_RNA"/>
</dbReference>
<reference evidence="1" key="2">
    <citation type="journal article" date="2015" name="Data Brief">
        <title>Shoot transcriptome of the giant reed, Arundo donax.</title>
        <authorList>
            <person name="Barrero R.A."/>
            <person name="Guerrero F.D."/>
            <person name="Moolhuijzen P."/>
            <person name="Goolsby J.A."/>
            <person name="Tidwell J."/>
            <person name="Bellgard S.E."/>
            <person name="Bellgard M.I."/>
        </authorList>
    </citation>
    <scope>NUCLEOTIDE SEQUENCE</scope>
    <source>
        <tissue evidence="1">Shoot tissue taken approximately 20 cm above the soil surface</tissue>
    </source>
</reference>
<sequence length="51" mass="5859">MLLGIMLILLSRSFSCVYLYTLLIHFPPIFLFLSLLNCTVGTDPQIFCDVY</sequence>
<dbReference type="AlphaFoldDB" id="A0A0A9BMC3"/>
<protein>
    <submittedName>
        <fullName evidence="1">Uncharacterized protein</fullName>
    </submittedName>
</protein>
<reference evidence="1" key="1">
    <citation type="submission" date="2014-09" db="EMBL/GenBank/DDBJ databases">
        <authorList>
            <person name="Magalhaes I.L.F."/>
            <person name="Oliveira U."/>
            <person name="Santos F.R."/>
            <person name="Vidigal T.H.D.A."/>
            <person name="Brescovit A.D."/>
            <person name="Santos A.J."/>
        </authorList>
    </citation>
    <scope>NUCLEOTIDE SEQUENCE</scope>
    <source>
        <tissue evidence="1">Shoot tissue taken approximately 20 cm above the soil surface</tissue>
    </source>
</reference>
<evidence type="ECO:0000313" key="1">
    <source>
        <dbReference type="EMBL" id="JAD63318.1"/>
    </source>
</evidence>
<accession>A0A0A9BMC3</accession>
<organism evidence="1">
    <name type="scientific">Arundo donax</name>
    <name type="common">Giant reed</name>
    <name type="synonym">Donax arundinaceus</name>
    <dbReference type="NCBI Taxonomy" id="35708"/>
    <lineage>
        <taxon>Eukaryota</taxon>
        <taxon>Viridiplantae</taxon>
        <taxon>Streptophyta</taxon>
        <taxon>Embryophyta</taxon>
        <taxon>Tracheophyta</taxon>
        <taxon>Spermatophyta</taxon>
        <taxon>Magnoliopsida</taxon>
        <taxon>Liliopsida</taxon>
        <taxon>Poales</taxon>
        <taxon>Poaceae</taxon>
        <taxon>PACMAD clade</taxon>
        <taxon>Arundinoideae</taxon>
        <taxon>Arundineae</taxon>
        <taxon>Arundo</taxon>
    </lineage>
</organism>